<dbReference type="AlphaFoldDB" id="A0A5H2PXL6"/>
<proteinExistence type="predicted"/>
<dbReference type="EMBL" id="CP026093">
    <property type="protein sequence ID" value="AYB58757.1"/>
    <property type="molecule type" value="Genomic_DNA"/>
</dbReference>
<organism evidence="1">
    <name type="scientific">Ralstonia solanacearum</name>
    <name type="common">Pseudomonas solanacearum</name>
    <dbReference type="NCBI Taxonomy" id="305"/>
    <lineage>
        <taxon>Bacteria</taxon>
        <taxon>Pseudomonadati</taxon>
        <taxon>Pseudomonadota</taxon>
        <taxon>Betaproteobacteria</taxon>
        <taxon>Burkholderiales</taxon>
        <taxon>Burkholderiaceae</taxon>
        <taxon>Ralstonia</taxon>
        <taxon>Ralstonia solanacearum species complex</taxon>
    </lineage>
</organism>
<evidence type="ECO:0000313" key="1">
    <source>
        <dbReference type="EMBL" id="AYB58757.1"/>
    </source>
</evidence>
<reference evidence="1" key="1">
    <citation type="submission" date="2018-01" db="EMBL/GenBank/DDBJ databases">
        <title>Complete Genome Sequence of three strains from Ralstonia solanacearum ecotype Moko sequevar IIA-53 from Brazil.</title>
        <authorList>
            <person name="Silva J.R."/>
            <person name="Albuquerque G.M.R."/>
            <person name="Pais A.K.L."/>
            <person name="Silva A.M.F."/>
            <person name="Boiteux M.E.N.F."/>
            <person name="Souza E.B."/>
            <person name="Mariano R.L.R."/>
        </authorList>
    </citation>
    <scope>NUCLEOTIDE SEQUENCE [LARGE SCALE GENOMIC DNA]</scope>
    <source>
        <strain evidence="1">SFC</strain>
        <plasmid evidence="1">unnamed</plasmid>
    </source>
</reference>
<sequence length="79" mass="8686">MGFQLQVASDVQRDGLELEFLNDSGEIVAEVFRSDANNSLEVTLFDDGLPFVEVERLFRIARTELGVFEDGTALPAPPA</sequence>
<accession>A0A5H2PXL6</accession>
<name>A0A5H2PXL6_RALSL</name>
<gene>
    <name evidence="1" type="ORF">C2L97_22885</name>
</gene>
<dbReference type="RefSeq" id="WP_042549411.1">
    <property type="nucleotide sequence ID" value="NZ_CDLS01000001.1"/>
</dbReference>
<keyword evidence="1" id="KW-0614">Plasmid</keyword>
<geneLocation type="plasmid" evidence="1">
    <name>unnamed</name>
</geneLocation>
<protein>
    <submittedName>
        <fullName evidence="1">Uncharacterized protein</fullName>
    </submittedName>
</protein>
<dbReference type="GeneID" id="61365646"/>